<proteinExistence type="predicted"/>
<evidence type="ECO:0000256" key="1">
    <source>
        <dbReference type="SAM" id="MobiDB-lite"/>
    </source>
</evidence>
<dbReference type="OrthoDB" id="4427427at2"/>
<dbReference type="RefSeq" id="WP_148086129.1">
    <property type="nucleotide sequence ID" value="NZ_RJKE01000001.1"/>
</dbReference>
<organism evidence="2 3">
    <name type="scientific">Actinocorallia herbida</name>
    <dbReference type="NCBI Taxonomy" id="58109"/>
    <lineage>
        <taxon>Bacteria</taxon>
        <taxon>Bacillati</taxon>
        <taxon>Actinomycetota</taxon>
        <taxon>Actinomycetes</taxon>
        <taxon>Streptosporangiales</taxon>
        <taxon>Thermomonosporaceae</taxon>
        <taxon>Actinocorallia</taxon>
    </lineage>
</organism>
<evidence type="ECO:0000313" key="2">
    <source>
        <dbReference type="EMBL" id="ROO88245.1"/>
    </source>
</evidence>
<dbReference type="Proteomes" id="UP000272400">
    <property type="component" value="Unassembled WGS sequence"/>
</dbReference>
<reference evidence="2 3" key="1">
    <citation type="submission" date="2018-11" db="EMBL/GenBank/DDBJ databases">
        <title>Sequencing the genomes of 1000 actinobacteria strains.</title>
        <authorList>
            <person name="Klenk H.-P."/>
        </authorList>
    </citation>
    <scope>NUCLEOTIDE SEQUENCE [LARGE SCALE GENOMIC DNA]</scope>
    <source>
        <strain evidence="2 3">DSM 44254</strain>
    </source>
</reference>
<dbReference type="AlphaFoldDB" id="A0A3N1D3Z7"/>
<dbReference type="EMBL" id="RJKE01000001">
    <property type="protein sequence ID" value="ROO88245.1"/>
    <property type="molecule type" value="Genomic_DNA"/>
</dbReference>
<gene>
    <name evidence="2" type="ORF">EDD29_5908</name>
</gene>
<accession>A0A3N1D3Z7</accession>
<feature type="region of interest" description="Disordered" evidence="1">
    <location>
        <begin position="1"/>
        <end position="28"/>
    </location>
</feature>
<name>A0A3N1D3Z7_9ACTN</name>
<keyword evidence="3" id="KW-1185">Reference proteome</keyword>
<sequence>MGKPKRRVSTPPLQAKEVPRPGSLPGAETSTQRICWRFTHVDHDGPWGFDRLDGTTLAWMFGQLRSFESMRIDELFSQGGHPGKHYETERLPNETALKRLDDLRLADMTRISRLRLSGAGRLYGFLVDQVFHVVWWDPRHEIWPSPKKHT</sequence>
<evidence type="ECO:0000313" key="3">
    <source>
        <dbReference type="Proteomes" id="UP000272400"/>
    </source>
</evidence>
<protein>
    <submittedName>
        <fullName evidence="2">Uncharacterized protein</fullName>
    </submittedName>
</protein>
<comment type="caution">
    <text evidence="2">The sequence shown here is derived from an EMBL/GenBank/DDBJ whole genome shotgun (WGS) entry which is preliminary data.</text>
</comment>